<evidence type="ECO:0000313" key="2">
    <source>
        <dbReference type="Proteomes" id="UP000323300"/>
    </source>
</evidence>
<dbReference type="AlphaFoldDB" id="A0A1I4EKE2"/>
<reference evidence="1 2" key="1">
    <citation type="submission" date="2016-10" db="EMBL/GenBank/DDBJ databases">
        <authorList>
            <person name="Varghese N."/>
            <person name="Submissions S."/>
        </authorList>
    </citation>
    <scope>NUCLEOTIDE SEQUENCE [LARGE SCALE GENOMIC DNA]</scope>
    <source>
        <strain evidence="1 2">DSM 21822</strain>
    </source>
</reference>
<organism evidence="1 2">
    <name type="scientific">Neomesorhizobium albiziae</name>
    <dbReference type="NCBI Taxonomy" id="335020"/>
    <lineage>
        <taxon>Bacteria</taxon>
        <taxon>Pseudomonadati</taxon>
        <taxon>Pseudomonadota</taxon>
        <taxon>Alphaproteobacteria</taxon>
        <taxon>Hyphomicrobiales</taxon>
        <taxon>Phyllobacteriaceae</taxon>
        <taxon>Neomesorhizobium</taxon>
    </lineage>
</organism>
<accession>A0A1I4EKE2</accession>
<proteinExistence type="predicted"/>
<protein>
    <submittedName>
        <fullName evidence="1">Uncharacterized protein</fullName>
    </submittedName>
</protein>
<sequence>MHINRDASVAFPIPLHPLLKAVAIASRKTMKRIRDSIEAAHYERVVSKLAPHLKHDIGDVDYIPPPPLPLREIQCSFQQSLEATRLRYF</sequence>
<name>A0A1I4EKE2_9HYPH</name>
<keyword evidence="2" id="KW-1185">Reference proteome</keyword>
<dbReference type="Proteomes" id="UP000323300">
    <property type="component" value="Unassembled WGS sequence"/>
</dbReference>
<dbReference type="RefSeq" id="WP_149763258.1">
    <property type="nucleotide sequence ID" value="NZ_BSPE01000017.1"/>
</dbReference>
<gene>
    <name evidence="1" type="ORF">SAMN04488498_1273</name>
</gene>
<dbReference type="EMBL" id="FOSL01000027">
    <property type="protein sequence ID" value="SFL05530.1"/>
    <property type="molecule type" value="Genomic_DNA"/>
</dbReference>
<dbReference type="OrthoDB" id="9985973at2"/>
<evidence type="ECO:0000313" key="1">
    <source>
        <dbReference type="EMBL" id="SFL05530.1"/>
    </source>
</evidence>